<keyword evidence="9" id="KW-0460">Magnesium</keyword>
<dbReference type="AlphaFoldDB" id="A0A1G7B3J3"/>
<keyword evidence="8" id="KW-0125">Carotenoid biosynthesis</keyword>
<dbReference type="Proteomes" id="UP000198922">
    <property type="component" value="Unassembled WGS sequence"/>
</dbReference>
<evidence type="ECO:0000256" key="6">
    <source>
        <dbReference type="ARBA" id="ARBA00022679"/>
    </source>
</evidence>
<evidence type="ECO:0000256" key="14">
    <source>
        <dbReference type="ARBA" id="ARBA00048119"/>
    </source>
</evidence>
<evidence type="ECO:0000256" key="1">
    <source>
        <dbReference type="ARBA" id="ARBA00001946"/>
    </source>
</evidence>
<evidence type="ECO:0000256" key="15">
    <source>
        <dbReference type="ARBA" id="ARBA00054703"/>
    </source>
</evidence>
<evidence type="ECO:0000256" key="16">
    <source>
        <dbReference type="RuleBase" id="RU004466"/>
    </source>
</evidence>
<name>A0A1G7B3J3_9RHOB</name>
<evidence type="ECO:0000256" key="2">
    <source>
        <dbReference type="ARBA" id="ARBA00005221"/>
    </source>
</evidence>
<keyword evidence="11" id="KW-0414">Isoprene biosynthesis</keyword>
<dbReference type="GO" id="GO:0046872">
    <property type="term" value="F:metal ion binding"/>
    <property type="evidence" value="ECO:0007669"/>
    <property type="project" value="UniProtKB-KW"/>
</dbReference>
<comment type="similarity">
    <text evidence="3 16">Belongs to the FPP/GGPP synthase family.</text>
</comment>
<dbReference type="GO" id="GO:0016117">
    <property type="term" value="P:carotenoid biosynthetic process"/>
    <property type="evidence" value="ECO:0007669"/>
    <property type="project" value="UniProtKB-KW"/>
</dbReference>
<proteinExistence type="inferred from homology"/>
<keyword evidence="6 16" id="KW-0808">Transferase</keyword>
<organism evidence="17 18">
    <name type="scientific">Limimaricola pyoseonensis</name>
    <dbReference type="NCBI Taxonomy" id="521013"/>
    <lineage>
        <taxon>Bacteria</taxon>
        <taxon>Pseudomonadati</taxon>
        <taxon>Pseudomonadota</taxon>
        <taxon>Alphaproteobacteria</taxon>
        <taxon>Rhodobacterales</taxon>
        <taxon>Paracoccaceae</taxon>
        <taxon>Limimaricola</taxon>
    </lineage>
</organism>
<dbReference type="PROSITE" id="PS00723">
    <property type="entry name" value="POLYPRENYL_SYNTHASE_1"/>
    <property type="match status" value="1"/>
</dbReference>
<comment type="cofactor">
    <cofactor evidence="1">
        <name>Mg(2+)</name>
        <dbReference type="ChEBI" id="CHEBI:18420"/>
    </cofactor>
</comment>
<dbReference type="STRING" id="521013.SAMN04488567_1203"/>
<comment type="pathway">
    <text evidence="2">Isoprenoid biosynthesis; geranylgeranyl diphosphate biosynthesis; geranylgeranyl diphosphate from farnesyl diphosphate and isopentenyl diphosphate: step 1/1.</text>
</comment>
<evidence type="ECO:0000313" key="18">
    <source>
        <dbReference type="Proteomes" id="UP000198922"/>
    </source>
</evidence>
<evidence type="ECO:0000256" key="5">
    <source>
        <dbReference type="ARBA" id="ARBA00022531"/>
    </source>
</evidence>
<evidence type="ECO:0000256" key="13">
    <source>
        <dbReference type="ARBA" id="ARBA00032052"/>
    </source>
</evidence>
<dbReference type="Gene3D" id="1.10.600.10">
    <property type="entry name" value="Farnesyl Diphosphate Synthase"/>
    <property type="match status" value="1"/>
</dbReference>
<evidence type="ECO:0000256" key="9">
    <source>
        <dbReference type="ARBA" id="ARBA00022842"/>
    </source>
</evidence>
<evidence type="ECO:0000256" key="3">
    <source>
        <dbReference type="ARBA" id="ARBA00006706"/>
    </source>
</evidence>
<evidence type="ECO:0000256" key="7">
    <source>
        <dbReference type="ARBA" id="ARBA00022723"/>
    </source>
</evidence>
<comment type="function">
    <text evidence="15">Catalyzes the condensation of farnesyl diphosphate (FPP) and isopentenyl diphosphate (IPP) to yield geranylgeranyl diphosphate (GGPP) needed for biosynthesis of carotenoids and diterpenes.</text>
</comment>
<evidence type="ECO:0000256" key="12">
    <source>
        <dbReference type="ARBA" id="ARBA00023818"/>
    </source>
</evidence>
<dbReference type="InterPro" id="IPR008949">
    <property type="entry name" value="Isoprenoid_synthase_dom_sf"/>
</dbReference>
<evidence type="ECO:0000256" key="10">
    <source>
        <dbReference type="ARBA" id="ARBA00023171"/>
    </source>
</evidence>
<dbReference type="FunFam" id="1.10.600.10:FF:000001">
    <property type="entry name" value="Geranylgeranyl diphosphate synthase"/>
    <property type="match status" value="1"/>
</dbReference>
<sequence>MSSVTDTMNVFADLQSEPPGDLRLRIDRAVTDALARAGTPPAPPRLARALAHATQPGGARIRPTILLSVALACGDDRPALADAAAAALELIHCASLVHDDLPCFDDAATRRGKPAVHRAFSEPLAVLTGDALIVLGFELLARAAAEAPERCAPLVATLARQTGMPDGICAGQGWESETQVDLSAYHRAKTGALFVAATRMGAIAAGQPPDPWDELGARIGEAFQVADDLRDAVMSAEDLGKPVGQDPLHDRPNAVTALGVEGATQRLKDILAGVVASIPSCPGEARLAAMVRWQAERLVPQPHARSRA</sequence>
<comment type="catalytic activity">
    <reaction evidence="14">
        <text>isopentenyl diphosphate + (2E,6E)-farnesyl diphosphate = (2E,6E,10E)-geranylgeranyl diphosphate + diphosphate</text>
        <dbReference type="Rhea" id="RHEA:17653"/>
        <dbReference type="ChEBI" id="CHEBI:33019"/>
        <dbReference type="ChEBI" id="CHEBI:58756"/>
        <dbReference type="ChEBI" id="CHEBI:128769"/>
        <dbReference type="ChEBI" id="CHEBI:175763"/>
        <dbReference type="EC" id="2.5.1.29"/>
    </reaction>
</comment>
<keyword evidence="7" id="KW-0479">Metal-binding</keyword>
<dbReference type="PROSITE" id="PS00444">
    <property type="entry name" value="POLYPRENYL_SYNTHASE_2"/>
    <property type="match status" value="1"/>
</dbReference>
<keyword evidence="18" id="KW-1185">Reference proteome</keyword>
<gene>
    <name evidence="17" type="ORF">SAMN04488567_1203</name>
</gene>
<dbReference type="Pfam" id="PF00348">
    <property type="entry name" value="polyprenyl_synt"/>
    <property type="match status" value="1"/>
</dbReference>
<dbReference type="EMBL" id="FNAT01000001">
    <property type="protein sequence ID" value="SDE20846.1"/>
    <property type="molecule type" value="Genomic_DNA"/>
</dbReference>
<dbReference type="SUPFAM" id="SSF48576">
    <property type="entry name" value="Terpenoid synthases"/>
    <property type="match status" value="1"/>
</dbReference>
<protein>
    <recommendedName>
        <fullName evidence="12">Geranylgeranyl diphosphate synthase</fullName>
        <ecNumber evidence="4">2.5.1.29</ecNumber>
    </recommendedName>
    <alternativeName>
        <fullName evidence="13">Farnesyltranstransferase</fullName>
    </alternativeName>
</protein>
<dbReference type="PANTHER" id="PTHR43281">
    <property type="entry name" value="FARNESYL DIPHOSPHATE SYNTHASE"/>
    <property type="match status" value="1"/>
</dbReference>
<dbReference type="GO" id="GO:0015995">
    <property type="term" value="P:chlorophyll biosynthetic process"/>
    <property type="evidence" value="ECO:0007669"/>
    <property type="project" value="UniProtKB-KW"/>
</dbReference>
<dbReference type="SFLD" id="SFLDS00005">
    <property type="entry name" value="Isoprenoid_Synthase_Type_I"/>
    <property type="match status" value="1"/>
</dbReference>
<evidence type="ECO:0000256" key="8">
    <source>
        <dbReference type="ARBA" id="ARBA00022746"/>
    </source>
</evidence>
<evidence type="ECO:0000313" key="17">
    <source>
        <dbReference type="EMBL" id="SDE20846.1"/>
    </source>
</evidence>
<evidence type="ECO:0000256" key="11">
    <source>
        <dbReference type="ARBA" id="ARBA00023229"/>
    </source>
</evidence>
<dbReference type="InterPro" id="IPR000092">
    <property type="entry name" value="Polyprenyl_synt"/>
</dbReference>
<dbReference type="GO" id="GO:0004311">
    <property type="term" value="F:geranylgeranyl diphosphate synthase activity"/>
    <property type="evidence" value="ECO:0007669"/>
    <property type="project" value="UniProtKB-EC"/>
</dbReference>
<evidence type="ECO:0000256" key="4">
    <source>
        <dbReference type="ARBA" id="ARBA00012382"/>
    </source>
</evidence>
<keyword evidence="10" id="KW-0149">Chlorophyll biosynthesis</keyword>
<accession>A0A1G7B3J3</accession>
<keyword evidence="5" id="KW-0602">Photosynthesis</keyword>
<dbReference type="InterPro" id="IPR033749">
    <property type="entry name" value="Polyprenyl_synt_CS"/>
</dbReference>
<dbReference type="GO" id="GO:0015979">
    <property type="term" value="P:photosynthesis"/>
    <property type="evidence" value="ECO:0007669"/>
    <property type="project" value="UniProtKB-KW"/>
</dbReference>
<dbReference type="PANTHER" id="PTHR43281:SF1">
    <property type="entry name" value="FARNESYL DIPHOSPHATE SYNTHASE"/>
    <property type="match status" value="1"/>
</dbReference>
<reference evidence="18" key="1">
    <citation type="submission" date="2016-10" db="EMBL/GenBank/DDBJ databases">
        <authorList>
            <person name="Varghese N."/>
            <person name="Submissions S."/>
        </authorList>
    </citation>
    <scope>NUCLEOTIDE SEQUENCE [LARGE SCALE GENOMIC DNA]</scope>
    <source>
        <strain evidence="18">DSM 21424</strain>
    </source>
</reference>
<dbReference type="EC" id="2.5.1.29" evidence="4"/>